<feature type="compositionally biased region" description="Low complexity" evidence="1">
    <location>
        <begin position="72"/>
        <end position="87"/>
    </location>
</feature>
<feature type="signal peptide" evidence="2">
    <location>
        <begin position="1"/>
        <end position="15"/>
    </location>
</feature>
<name>A0A0B4GSM2_METGA</name>
<dbReference type="AlphaFoldDB" id="A0A0B4GSM2"/>
<sequence>MRVTLLIIALPLVNAIPRGPPGKRYIEASRRQTYDIGFSATSADVEDISSYSPPPFDIETIPNGNNEISQLSGPGSISGPDSSFGPSQSCNKGTSGSNNTEYMSFINKWRTTIGKPPLEHDALLESNALETSCRSPPELEHVLFKGSAQQVMCGGNQSIDNAVRTWLCERSDLPNMEEACKSFPPGWSGGLTGHADVMSSEKYTKIGCGNKNGIWTCDVACDKPCDFNLNPETQPSPGNSQCNSQEIKE</sequence>
<feature type="region of interest" description="Disordered" evidence="1">
    <location>
        <begin position="230"/>
        <end position="249"/>
    </location>
</feature>
<dbReference type="Proteomes" id="UP000031192">
    <property type="component" value="Unassembled WGS sequence"/>
</dbReference>
<protein>
    <submittedName>
        <fullName evidence="3">CAP domain protein</fullName>
    </submittedName>
</protein>
<dbReference type="HOGENOM" id="CLU_1115973_0_0_1"/>
<keyword evidence="2" id="KW-0732">Signal</keyword>
<dbReference type="OrthoDB" id="4939821at2759"/>
<reference evidence="3 4" key="1">
    <citation type="journal article" date="2014" name="Proc. Natl. Acad. Sci. U.S.A.">
        <title>Trajectory and genomic determinants of fungal-pathogen speciation and host adaptation.</title>
        <authorList>
            <person name="Hu X."/>
            <person name="Xiao G."/>
            <person name="Zheng P."/>
            <person name="Shang Y."/>
            <person name="Su Y."/>
            <person name="Zhang X."/>
            <person name="Liu X."/>
            <person name="Zhan S."/>
            <person name="St Leger R.J."/>
            <person name="Wang C."/>
        </authorList>
    </citation>
    <scope>NUCLEOTIDE SEQUENCE [LARGE SCALE GENOMIC DNA]</scope>
    <source>
        <strain evidence="3 4">ARSEF 977</strain>
    </source>
</reference>
<feature type="chain" id="PRO_5012158490" evidence="2">
    <location>
        <begin position="16"/>
        <end position="249"/>
    </location>
</feature>
<evidence type="ECO:0000256" key="2">
    <source>
        <dbReference type="SAM" id="SignalP"/>
    </source>
</evidence>
<proteinExistence type="predicted"/>
<feature type="compositionally biased region" description="Polar residues" evidence="1">
    <location>
        <begin position="62"/>
        <end position="71"/>
    </location>
</feature>
<evidence type="ECO:0000313" key="4">
    <source>
        <dbReference type="Proteomes" id="UP000031192"/>
    </source>
</evidence>
<dbReference type="Gene3D" id="3.40.33.10">
    <property type="entry name" value="CAP"/>
    <property type="match status" value="1"/>
</dbReference>
<dbReference type="EMBL" id="AZNH01000077">
    <property type="protein sequence ID" value="KID82702.1"/>
    <property type="molecule type" value="Genomic_DNA"/>
</dbReference>
<gene>
    <name evidence="3" type="ORF">MGU_09982</name>
</gene>
<dbReference type="SUPFAM" id="SSF55797">
    <property type="entry name" value="PR-1-like"/>
    <property type="match status" value="1"/>
</dbReference>
<organism evidence="3 4">
    <name type="scientific">Metarhizium guizhouense (strain ARSEF 977)</name>
    <dbReference type="NCBI Taxonomy" id="1276136"/>
    <lineage>
        <taxon>Eukaryota</taxon>
        <taxon>Fungi</taxon>
        <taxon>Dikarya</taxon>
        <taxon>Ascomycota</taxon>
        <taxon>Pezizomycotina</taxon>
        <taxon>Sordariomycetes</taxon>
        <taxon>Hypocreomycetidae</taxon>
        <taxon>Hypocreales</taxon>
        <taxon>Clavicipitaceae</taxon>
        <taxon>Metarhizium</taxon>
    </lineage>
</organism>
<comment type="caution">
    <text evidence="3">The sequence shown here is derived from an EMBL/GenBank/DDBJ whole genome shotgun (WGS) entry which is preliminary data.</text>
</comment>
<dbReference type="InterPro" id="IPR035940">
    <property type="entry name" value="CAP_sf"/>
</dbReference>
<evidence type="ECO:0000256" key="1">
    <source>
        <dbReference type="SAM" id="MobiDB-lite"/>
    </source>
</evidence>
<feature type="region of interest" description="Disordered" evidence="1">
    <location>
        <begin position="46"/>
        <end position="96"/>
    </location>
</feature>
<accession>A0A0B4GSM2</accession>
<keyword evidence="4" id="KW-1185">Reference proteome</keyword>
<evidence type="ECO:0000313" key="3">
    <source>
        <dbReference type="EMBL" id="KID82702.1"/>
    </source>
</evidence>